<evidence type="ECO:0000313" key="4">
    <source>
        <dbReference type="Proteomes" id="UP001165366"/>
    </source>
</evidence>
<dbReference type="InterPro" id="IPR012338">
    <property type="entry name" value="Beta-lactam/transpept-like"/>
</dbReference>
<keyword evidence="2 3" id="KW-0378">Hydrolase</keyword>
<dbReference type="EC" id="3.4.16.4" evidence="3"/>
<dbReference type="Gene3D" id="3.40.710.10">
    <property type="entry name" value="DD-peptidase/beta-lactamase superfamily"/>
    <property type="match status" value="1"/>
</dbReference>
<proteinExistence type="inferred from homology"/>
<evidence type="ECO:0000256" key="2">
    <source>
        <dbReference type="ARBA" id="ARBA00022801"/>
    </source>
</evidence>
<dbReference type="InterPro" id="IPR000667">
    <property type="entry name" value="Peptidase_S13"/>
</dbReference>
<gene>
    <name evidence="3" type="ORF">L6773_10095</name>
</gene>
<dbReference type="RefSeq" id="WP_237853980.1">
    <property type="nucleotide sequence ID" value="NZ_JAKLWS010000010.1"/>
</dbReference>
<protein>
    <submittedName>
        <fullName evidence="3">D-alanyl-D-alanine carboxypeptidase</fullName>
        <ecNumber evidence="3">3.4.16.4</ecNumber>
    </submittedName>
</protein>
<keyword evidence="3" id="KW-0121">Carboxypeptidase</keyword>
<sequence>MLTDTLGKDVDYIEVEKPSDTNLLYSISADTVYKRMLRPSDNLIAEQLLLMIASERGEPMNTGNVIGQIKDNYLDDLPDEPQWADGSGLSRYNMFTPRSIVRLLQKIDDEFETDEQMYELFPAGGESGTIESWYAHRDGGEPYVYAKTGTLMNNHCLSGFIATNSGRKLIFSFMNNHYVTSSSVVKEEMEKVLWYIYSNY</sequence>
<accession>A0ABS9KDH6</accession>
<keyword evidence="3" id="KW-0645">Protease</keyword>
<dbReference type="PANTHER" id="PTHR30023">
    <property type="entry name" value="D-ALANYL-D-ALANINE CARBOXYPEPTIDASE"/>
    <property type="match status" value="1"/>
</dbReference>
<keyword evidence="4" id="KW-1185">Reference proteome</keyword>
<reference evidence="3" key="2">
    <citation type="submission" date="2024-05" db="EMBL/GenBank/DDBJ databases">
        <title>Rhodohalobacter halophilus gen. nov., sp. nov., a moderately halophilic member of the family Balneolaceae.</title>
        <authorList>
            <person name="Xia J."/>
        </authorList>
    </citation>
    <scope>NUCLEOTIDE SEQUENCE</scope>
    <source>
        <strain evidence="3">WB101</strain>
    </source>
</reference>
<evidence type="ECO:0000256" key="1">
    <source>
        <dbReference type="ARBA" id="ARBA00006096"/>
    </source>
</evidence>
<comment type="similarity">
    <text evidence="1">Belongs to the peptidase S13 family.</text>
</comment>
<dbReference type="SUPFAM" id="SSF56601">
    <property type="entry name" value="beta-lactamase/transpeptidase-like"/>
    <property type="match status" value="1"/>
</dbReference>
<dbReference type="Pfam" id="PF02113">
    <property type="entry name" value="Peptidase_S13"/>
    <property type="match status" value="1"/>
</dbReference>
<dbReference type="GO" id="GO:0009002">
    <property type="term" value="F:serine-type D-Ala-D-Ala carboxypeptidase activity"/>
    <property type="evidence" value="ECO:0007669"/>
    <property type="project" value="UniProtKB-EC"/>
</dbReference>
<dbReference type="Proteomes" id="UP001165366">
    <property type="component" value="Unassembled WGS sequence"/>
</dbReference>
<organism evidence="3 4">
    <name type="scientific">Rhodohalobacter sulfatireducens</name>
    <dbReference type="NCBI Taxonomy" id="2911366"/>
    <lineage>
        <taxon>Bacteria</taxon>
        <taxon>Pseudomonadati</taxon>
        <taxon>Balneolota</taxon>
        <taxon>Balneolia</taxon>
        <taxon>Balneolales</taxon>
        <taxon>Balneolaceae</taxon>
        <taxon>Rhodohalobacter</taxon>
    </lineage>
</organism>
<name>A0ABS9KDH6_9BACT</name>
<comment type="caution">
    <text evidence="3">The sequence shown here is derived from an EMBL/GenBank/DDBJ whole genome shotgun (WGS) entry which is preliminary data.</text>
</comment>
<evidence type="ECO:0000313" key="3">
    <source>
        <dbReference type="EMBL" id="MCG2588919.1"/>
    </source>
</evidence>
<reference evidence="3" key="1">
    <citation type="submission" date="2022-01" db="EMBL/GenBank/DDBJ databases">
        <authorList>
            <person name="Wang Y."/>
        </authorList>
    </citation>
    <scope>NUCLEOTIDE SEQUENCE</scope>
    <source>
        <strain evidence="3">WB101</strain>
    </source>
</reference>
<dbReference type="EMBL" id="JAKLWS010000010">
    <property type="protein sequence ID" value="MCG2588919.1"/>
    <property type="molecule type" value="Genomic_DNA"/>
</dbReference>
<dbReference type="PANTHER" id="PTHR30023:SF0">
    <property type="entry name" value="PENICILLIN-SENSITIVE CARBOXYPEPTIDASE A"/>
    <property type="match status" value="1"/>
</dbReference>